<accession>A0A0D0D203</accession>
<dbReference type="AlphaFoldDB" id="A0A0D0D203"/>
<dbReference type="Proteomes" id="UP000053593">
    <property type="component" value="Unassembled WGS sequence"/>
</dbReference>
<gene>
    <name evidence="1" type="ORF">GYMLUDRAFT_110475</name>
</gene>
<dbReference type="OrthoDB" id="3340343at2759"/>
<evidence type="ECO:0000313" key="2">
    <source>
        <dbReference type="Proteomes" id="UP000053593"/>
    </source>
</evidence>
<dbReference type="EMBL" id="KN834765">
    <property type="protein sequence ID" value="KIK63238.1"/>
    <property type="molecule type" value="Genomic_DNA"/>
</dbReference>
<dbReference type="HOGENOM" id="CLU_130521_0_0_1"/>
<feature type="non-terminal residue" evidence="1">
    <location>
        <position position="92"/>
    </location>
</feature>
<proteinExistence type="predicted"/>
<keyword evidence="2" id="KW-1185">Reference proteome</keyword>
<name>A0A0D0D203_9AGAR</name>
<evidence type="ECO:0000313" key="1">
    <source>
        <dbReference type="EMBL" id="KIK63238.1"/>
    </source>
</evidence>
<organism evidence="1 2">
    <name type="scientific">Collybiopsis luxurians FD-317 M1</name>
    <dbReference type="NCBI Taxonomy" id="944289"/>
    <lineage>
        <taxon>Eukaryota</taxon>
        <taxon>Fungi</taxon>
        <taxon>Dikarya</taxon>
        <taxon>Basidiomycota</taxon>
        <taxon>Agaricomycotina</taxon>
        <taxon>Agaricomycetes</taxon>
        <taxon>Agaricomycetidae</taxon>
        <taxon>Agaricales</taxon>
        <taxon>Marasmiineae</taxon>
        <taxon>Omphalotaceae</taxon>
        <taxon>Collybiopsis</taxon>
        <taxon>Collybiopsis luxurians</taxon>
    </lineage>
</organism>
<feature type="non-terminal residue" evidence="1">
    <location>
        <position position="1"/>
    </location>
</feature>
<sequence>KINGQTIPIILTNTLYAPDATNNLLSISHTDDGDGKVEFTKGKVRIYNKYGNLLIDGEKKHHLYYLNSQSRRLERAYAAENKQQSYTWQEWH</sequence>
<reference evidence="1 2" key="1">
    <citation type="submission" date="2014-04" db="EMBL/GenBank/DDBJ databases">
        <title>Evolutionary Origins and Diversification of the Mycorrhizal Mutualists.</title>
        <authorList>
            <consortium name="DOE Joint Genome Institute"/>
            <consortium name="Mycorrhizal Genomics Consortium"/>
            <person name="Kohler A."/>
            <person name="Kuo A."/>
            <person name="Nagy L.G."/>
            <person name="Floudas D."/>
            <person name="Copeland A."/>
            <person name="Barry K.W."/>
            <person name="Cichocki N."/>
            <person name="Veneault-Fourrey C."/>
            <person name="LaButti K."/>
            <person name="Lindquist E.A."/>
            <person name="Lipzen A."/>
            <person name="Lundell T."/>
            <person name="Morin E."/>
            <person name="Murat C."/>
            <person name="Riley R."/>
            <person name="Ohm R."/>
            <person name="Sun H."/>
            <person name="Tunlid A."/>
            <person name="Henrissat B."/>
            <person name="Grigoriev I.V."/>
            <person name="Hibbett D.S."/>
            <person name="Martin F."/>
        </authorList>
    </citation>
    <scope>NUCLEOTIDE SEQUENCE [LARGE SCALE GENOMIC DNA]</scope>
    <source>
        <strain evidence="1 2">FD-317 M1</strain>
    </source>
</reference>
<protein>
    <submittedName>
        <fullName evidence="1">Uncharacterized protein</fullName>
    </submittedName>
</protein>